<proteinExistence type="predicted"/>
<sequence>MSRVLLHPGLWRLRSGRQSTVFVIMHEEGSRAQQQPQDAIFEETIQKTTDAAFRLDPRDLQKSTVVTDIVHDLNVRNDTLKIADEHPEVFQYLETKSKADSLQSTDPKLSEFVDSIKKRDEEQTKKRMIAATFQPFVRGKQPGHLLPHTSSQQDMDHNQWPEAFIARSHLLTQVGAVPRMQADTFNGMTADPGRQIELSSRNRIVARVNARNVEQKGTGGESARTENSHVDYLGFCWINTFYQVTVLPFGLASAPHIFTKILRTFVERWRSLSLGVALYLDDGIIFKPSRESCFNTTSVVRLDLERFGASQKGNASSHLAKSQTNVRRTFLNLCYVVQDLLYKRDLDGQISVKLERLQEKLQPRNRRRCLSAQGGENLTTKLTDKNLTLPSAVPCFKYLLYVDASSHSVGAILKDAGELTIASSFRELPITLRNKSSTARELFAMKFGLEAFSKELSGPTRWLTESQAFHPFFEKGSLSVKLHKLGEDIWDIESKQKLRLNVKWIPRGLNQEADEASRLIDYDDWRINNRTFESLAYGDIQKQIYSRMIANDRTKCVTFCSSQHCPGTSGIDAFTVQEAWNSGLLWLVPPVSLIARVLRWCSFFKSVAILGCPLWTSQSYFPILKDNGRNWAYFVKDGILFPIGSKIFDESGQPGAFGSQFSKSPFVFLLVDFRNKPLLRKLLHF</sequence>
<name>A0A183GCH2_HELPZ</name>
<dbReference type="InterPro" id="IPR043128">
    <property type="entry name" value="Rev_trsase/Diguanyl_cyclase"/>
</dbReference>
<dbReference type="AlphaFoldDB" id="A0A183GCH2"/>
<dbReference type="SUPFAM" id="SSF56672">
    <property type="entry name" value="DNA/RNA polymerases"/>
    <property type="match status" value="1"/>
</dbReference>
<organism evidence="1 2">
    <name type="scientific">Heligmosomoides polygyrus</name>
    <name type="common">Parasitic roundworm</name>
    <dbReference type="NCBI Taxonomy" id="6339"/>
    <lineage>
        <taxon>Eukaryota</taxon>
        <taxon>Metazoa</taxon>
        <taxon>Ecdysozoa</taxon>
        <taxon>Nematoda</taxon>
        <taxon>Chromadorea</taxon>
        <taxon>Rhabditida</taxon>
        <taxon>Rhabditina</taxon>
        <taxon>Rhabditomorpha</taxon>
        <taxon>Strongyloidea</taxon>
        <taxon>Heligmosomidae</taxon>
        <taxon>Heligmosomoides</taxon>
    </lineage>
</organism>
<accession>A0A183GCH2</accession>
<keyword evidence="1" id="KW-1185">Reference proteome</keyword>
<dbReference type="InterPro" id="IPR043502">
    <property type="entry name" value="DNA/RNA_pol_sf"/>
</dbReference>
<dbReference type="InterPro" id="IPR052055">
    <property type="entry name" value="Hepadnavirus_pol/RT"/>
</dbReference>
<protein>
    <submittedName>
        <fullName evidence="2">Reverse transcriptase domain-containing protein</fullName>
    </submittedName>
</protein>
<reference evidence="2" key="1">
    <citation type="submission" date="2019-09" db="UniProtKB">
        <authorList>
            <consortium name="WormBaseParasite"/>
        </authorList>
    </citation>
    <scope>IDENTIFICATION</scope>
</reference>
<dbReference type="PANTHER" id="PTHR33050:SF7">
    <property type="entry name" value="RIBONUCLEASE H"/>
    <property type="match status" value="1"/>
</dbReference>
<evidence type="ECO:0000313" key="1">
    <source>
        <dbReference type="Proteomes" id="UP000050761"/>
    </source>
</evidence>
<dbReference type="PANTHER" id="PTHR33050">
    <property type="entry name" value="REVERSE TRANSCRIPTASE DOMAIN-CONTAINING PROTEIN"/>
    <property type="match status" value="1"/>
</dbReference>
<dbReference type="Proteomes" id="UP000050761">
    <property type="component" value="Unassembled WGS sequence"/>
</dbReference>
<evidence type="ECO:0000313" key="2">
    <source>
        <dbReference type="WBParaSite" id="HPBE_0001986801-mRNA-1"/>
    </source>
</evidence>
<dbReference type="WBParaSite" id="HPBE_0001986801-mRNA-1">
    <property type="protein sequence ID" value="HPBE_0001986801-mRNA-1"/>
    <property type="gene ID" value="HPBE_0001986801"/>
</dbReference>
<dbReference type="Gene3D" id="3.30.70.270">
    <property type="match status" value="1"/>
</dbReference>